<dbReference type="Pfam" id="PF00069">
    <property type="entry name" value="Pkinase"/>
    <property type="match status" value="1"/>
</dbReference>
<dbReference type="EMBL" id="HBGD01000224">
    <property type="protein sequence ID" value="CAD9076949.1"/>
    <property type="molecule type" value="Transcribed_RNA"/>
</dbReference>
<keyword evidence="1" id="KW-0723">Serine/threonine-protein kinase</keyword>
<dbReference type="PROSITE" id="PS51285">
    <property type="entry name" value="AGC_KINASE_CTER"/>
    <property type="match status" value="1"/>
</dbReference>
<keyword evidence="4" id="KW-0547">Nucleotide-binding</keyword>
<evidence type="ECO:0000256" key="1">
    <source>
        <dbReference type="ARBA" id="ARBA00022527"/>
    </source>
</evidence>
<evidence type="ECO:0000256" key="6">
    <source>
        <dbReference type="ARBA" id="ARBA00022840"/>
    </source>
</evidence>
<dbReference type="PANTHER" id="PTHR24351">
    <property type="entry name" value="RIBOSOMAL PROTEIN S6 KINASE"/>
    <property type="match status" value="1"/>
</dbReference>
<keyword evidence="2" id="KW-0597">Phosphoprotein</keyword>
<keyword evidence="3" id="KW-0808">Transferase</keyword>
<sequence>MKILNKSKLLESDQLEHTKTERAVLQYMSHPFLVNLIYAFQTSDKLYMVMEFVNGGELFFHLKKEKRFAPDRVRFYAAELFLAILHLHTHNIVYRDLKPENILMRPDGHLCLTDFGLSKILSDHFGRTHTFCGTPEYLAPEVLLQKGHGKPVDWWSYGILIYEMLIGIPAFYSENVQEMYDNIIHSDLVFPSFVDATTRDFLSKLLERDPSQRLGTKSPQEIKDHPYFDSIDWEKIYNKEVDPPFIPRIKNETDTSCFEPDFTNQPPTDSLPETADALGESVQKEFEGFTFVDNSRLRDMSGDLHTSA</sequence>
<evidence type="ECO:0000256" key="2">
    <source>
        <dbReference type="ARBA" id="ARBA00022553"/>
    </source>
</evidence>
<dbReference type="FunFam" id="1.10.510.10:FF:000008">
    <property type="entry name" value="Non-specific serine/threonine protein kinase"/>
    <property type="match status" value="1"/>
</dbReference>
<dbReference type="Gene3D" id="3.30.200.20">
    <property type="entry name" value="Phosphorylase Kinase, domain 1"/>
    <property type="match status" value="1"/>
</dbReference>
<accession>A0A7S1PDU8</accession>
<reference evidence="9" key="1">
    <citation type="submission" date="2021-01" db="EMBL/GenBank/DDBJ databases">
        <authorList>
            <person name="Corre E."/>
            <person name="Pelletier E."/>
            <person name="Niang G."/>
            <person name="Scheremetjew M."/>
            <person name="Finn R."/>
            <person name="Kale V."/>
            <person name="Holt S."/>
            <person name="Cochrane G."/>
            <person name="Meng A."/>
            <person name="Brown T."/>
            <person name="Cohen L."/>
        </authorList>
    </citation>
    <scope>NUCLEOTIDE SEQUENCE</scope>
    <source>
        <strain evidence="9">WS</strain>
    </source>
</reference>
<dbReference type="InterPro" id="IPR008271">
    <property type="entry name" value="Ser/Thr_kinase_AS"/>
</dbReference>
<dbReference type="GO" id="GO:0005524">
    <property type="term" value="F:ATP binding"/>
    <property type="evidence" value="ECO:0007669"/>
    <property type="project" value="UniProtKB-KW"/>
</dbReference>
<organism evidence="9">
    <name type="scientific">Percolomonas cosmopolitus</name>
    <dbReference type="NCBI Taxonomy" id="63605"/>
    <lineage>
        <taxon>Eukaryota</taxon>
        <taxon>Discoba</taxon>
        <taxon>Heterolobosea</taxon>
        <taxon>Tetramitia</taxon>
        <taxon>Eutetramitia</taxon>
        <taxon>Percolomonadidae</taxon>
        <taxon>Percolomonas</taxon>
    </lineage>
</organism>
<proteinExistence type="predicted"/>
<dbReference type="GO" id="GO:0004674">
    <property type="term" value="F:protein serine/threonine kinase activity"/>
    <property type="evidence" value="ECO:0007669"/>
    <property type="project" value="UniProtKB-KW"/>
</dbReference>
<dbReference type="SUPFAM" id="SSF56112">
    <property type="entry name" value="Protein kinase-like (PK-like)"/>
    <property type="match status" value="1"/>
</dbReference>
<protein>
    <recommendedName>
        <fullName evidence="10">Non-specific serine/threonine protein kinase</fullName>
    </recommendedName>
</protein>
<dbReference type="InterPro" id="IPR000719">
    <property type="entry name" value="Prot_kinase_dom"/>
</dbReference>
<evidence type="ECO:0000256" key="5">
    <source>
        <dbReference type="ARBA" id="ARBA00022777"/>
    </source>
</evidence>
<evidence type="ECO:0008006" key="10">
    <source>
        <dbReference type="Google" id="ProtNLM"/>
    </source>
</evidence>
<dbReference type="SMART" id="SM00220">
    <property type="entry name" value="S_TKc"/>
    <property type="match status" value="1"/>
</dbReference>
<dbReference type="InterPro" id="IPR000961">
    <property type="entry name" value="AGC-kinase_C"/>
</dbReference>
<dbReference type="PROSITE" id="PS50011">
    <property type="entry name" value="PROTEIN_KINASE_DOM"/>
    <property type="match status" value="1"/>
</dbReference>
<dbReference type="CDD" id="cd05123">
    <property type="entry name" value="STKc_AGC"/>
    <property type="match status" value="1"/>
</dbReference>
<keyword evidence="5" id="KW-0418">Kinase</keyword>
<dbReference type="AlphaFoldDB" id="A0A7S1PDU8"/>
<evidence type="ECO:0000256" key="4">
    <source>
        <dbReference type="ARBA" id="ARBA00022741"/>
    </source>
</evidence>
<feature type="domain" description="Protein kinase" evidence="7">
    <location>
        <begin position="1"/>
        <end position="228"/>
    </location>
</feature>
<evidence type="ECO:0000313" key="9">
    <source>
        <dbReference type="EMBL" id="CAD9076949.1"/>
    </source>
</evidence>
<dbReference type="InterPro" id="IPR045270">
    <property type="entry name" value="STKc_AGC"/>
</dbReference>
<keyword evidence="6" id="KW-0067">ATP-binding</keyword>
<dbReference type="SMART" id="SM00133">
    <property type="entry name" value="S_TK_X"/>
    <property type="match status" value="1"/>
</dbReference>
<dbReference type="InterPro" id="IPR017892">
    <property type="entry name" value="Pkinase_C"/>
</dbReference>
<evidence type="ECO:0000256" key="3">
    <source>
        <dbReference type="ARBA" id="ARBA00022679"/>
    </source>
</evidence>
<evidence type="ECO:0000259" key="7">
    <source>
        <dbReference type="PROSITE" id="PS50011"/>
    </source>
</evidence>
<dbReference type="Gene3D" id="1.10.510.10">
    <property type="entry name" value="Transferase(Phosphotransferase) domain 1"/>
    <property type="match status" value="1"/>
</dbReference>
<feature type="domain" description="AGC-kinase C-terminal" evidence="8">
    <location>
        <begin position="229"/>
        <end position="301"/>
    </location>
</feature>
<dbReference type="PROSITE" id="PS00108">
    <property type="entry name" value="PROTEIN_KINASE_ST"/>
    <property type="match status" value="1"/>
</dbReference>
<gene>
    <name evidence="9" type="ORF">PCOS0759_LOCUS180</name>
</gene>
<dbReference type="Pfam" id="PF00433">
    <property type="entry name" value="Pkinase_C"/>
    <property type="match status" value="1"/>
</dbReference>
<evidence type="ECO:0000259" key="8">
    <source>
        <dbReference type="PROSITE" id="PS51285"/>
    </source>
</evidence>
<name>A0A7S1PDU8_9EUKA</name>
<dbReference type="InterPro" id="IPR011009">
    <property type="entry name" value="Kinase-like_dom_sf"/>
</dbReference>